<protein>
    <recommendedName>
        <fullName evidence="3">Phosphocarrier protein HPr</fullName>
    </recommendedName>
</protein>
<evidence type="ECO:0000256" key="5">
    <source>
        <dbReference type="ARBA" id="ARBA00022683"/>
    </source>
</evidence>
<dbReference type="SUPFAM" id="SSF55594">
    <property type="entry name" value="HPr-like"/>
    <property type="match status" value="1"/>
</dbReference>
<dbReference type="PROSITE" id="PS00369">
    <property type="entry name" value="PTS_HPR_HIS"/>
    <property type="match status" value="1"/>
</dbReference>
<dbReference type="InterPro" id="IPR000032">
    <property type="entry name" value="HPr-like"/>
</dbReference>
<accession>A0ABV2YI66</accession>
<evidence type="ECO:0000256" key="2">
    <source>
        <dbReference type="ARBA" id="ARBA00004496"/>
    </source>
</evidence>
<evidence type="ECO:0000256" key="4">
    <source>
        <dbReference type="ARBA" id="ARBA00022490"/>
    </source>
</evidence>
<dbReference type="NCBIfam" id="TIGR01003">
    <property type="entry name" value="PTS_HPr_family"/>
    <property type="match status" value="1"/>
</dbReference>
<feature type="domain" description="HPr" evidence="6">
    <location>
        <begin position="1"/>
        <end position="104"/>
    </location>
</feature>
<keyword evidence="4" id="KW-0963">Cytoplasm</keyword>
<gene>
    <name evidence="7" type="ORF">AB0E65_14610</name>
</gene>
<dbReference type="InterPro" id="IPR050399">
    <property type="entry name" value="HPr"/>
</dbReference>
<keyword evidence="5" id="KW-0598">Phosphotransferase system</keyword>
<organism evidence="7 8">
    <name type="scientific">Streptomyces fragilis</name>
    <dbReference type="NCBI Taxonomy" id="67301"/>
    <lineage>
        <taxon>Bacteria</taxon>
        <taxon>Bacillati</taxon>
        <taxon>Actinomycetota</taxon>
        <taxon>Actinomycetes</taxon>
        <taxon>Kitasatosporales</taxon>
        <taxon>Streptomycetaceae</taxon>
        <taxon>Streptomyces</taxon>
    </lineage>
</organism>
<dbReference type="PRINTS" id="PR00107">
    <property type="entry name" value="PHOSPHOCPHPR"/>
</dbReference>
<dbReference type="Pfam" id="PF00381">
    <property type="entry name" value="PTS-HPr"/>
    <property type="match status" value="1"/>
</dbReference>
<dbReference type="Proteomes" id="UP001550850">
    <property type="component" value="Unassembled WGS sequence"/>
</dbReference>
<dbReference type="RefSeq" id="WP_108952036.1">
    <property type="nucleotide sequence ID" value="NZ_BEVZ01000002.1"/>
</dbReference>
<evidence type="ECO:0000259" key="6">
    <source>
        <dbReference type="PROSITE" id="PS51350"/>
    </source>
</evidence>
<dbReference type="InterPro" id="IPR035895">
    <property type="entry name" value="HPr-like_sf"/>
</dbReference>
<evidence type="ECO:0000256" key="1">
    <source>
        <dbReference type="ARBA" id="ARBA00003681"/>
    </source>
</evidence>
<keyword evidence="8" id="KW-1185">Reference proteome</keyword>
<comment type="function">
    <text evidence="1">General (non sugar-specific) component of the phosphoenolpyruvate-dependent sugar phosphotransferase system (sugar PTS). This major carbohydrate active-transport system catalyzes the phosphorylation of incoming sugar substrates concomitantly with their translocation across the cell membrane. The phosphoryl group from phosphoenolpyruvate (PEP) is transferred to the phosphoryl carrier protein HPr by enzyme I. Phospho-HPr then transfers it to the PTS EIIA domain.</text>
</comment>
<reference evidence="7 8" key="1">
    <citation type="submission" date="2024-06" db="EMBL/GenBank/DDBJ databases">
        <title>The Natural Products Discovery Center: Release of the First 8490 Sequenced Strains for Exploring Actinobacteria Biosynthetic Diversity.</title>
        <authorList>
            <person name="Kalkreuter E."/>
            <person name="Kautsar S.A."/>
            <person name="Yang D."/>
            <person name="Bader C.D."/>
            <person name="Teijaro C.N."/>
            <person name="Fluegel L."/>
            <person name="Davis C.M."/>
            <person name="Simpson J.R."/>
            <person name="Lauterbach L."/>
            <person name="Steele A.D."/>
            <person name="Gui C."/>
            <person name="Meng S."/>
            <person name="Li G."/>
            <person name="Viehrig K."/>
            <person name="Ye F."/>
            <person name="Su P."/>
            <person name="Kiefer A.F."/>
            <person name="Nichols A."/>
            <person name="Cepeda A.J."/>
            <person name="Yan W."/>
            <person name="Fan B."/>
            <person name="Jiang Y."/>
            <person name="Adhikari A."/>
            <person name="Zheng C.-J."/>
            <person name="Schuster L."/>
            <person name="Cowan T.M."/>
            <person name="Smanski M.J."/>
            <person name="Chevrette M.G."/>
            <person name="De Carvalho L.P.S."/>
            <person name="Shen B."/>
        </authorList>
    </citation>
    <scope>NUCLEOTIDE SEQUENCE [LARGE SCALE GENOMIC DNA]</scope>
    <source>
        <strain evidence="7 8">NPDC038104</strain>
    </source>
</reference>
<name>A0ABV2YI66_9ACTN</name>
<dbReference type="PROSITE" id="PS51350">
    <property type="entry name" value="PTS_HPR_DOM"/>
    <property type="match status" value="1"/>
</dbReference>
<dbReference type="Gene3D" id="3.30.1340.10">
    <property type="entry name" value="HPr-like"/>
    <property type="match status" value="1"/>
</dbReference>
<dbReference type="EMBL" id="JBEZUR010000019">
    <property type="protein sequence ID" value="MEU3555430.1"/>
    <property type="molecule type" value="Genomic_DNA"/>
</dbReference>
<dbReference type="CDD" id="cd00367">
    <property type="entry name" value="PTS-HPr_like"/>
    <property type="match status" value="1"/>
</dbReference>
<comment type="caution">
    <text evidence="7">The sequence shown here is derived from an EMBL/GenBank/DDBJ whole genome shotgun (WGS) entry which is preliminary data.</text>
</comment>
<dbReference type="PANTHER" id="PTHR33705">
    <property type="entry name" value="PHOSPHOCARRIER PROTEIN HPR"/>
    <property type="match status" value="1"/>
</dbReference>
<proteinExistence type="predicted"/>
<dbReference type="InterPro" id="IPR001020">
    <property type="entry name" value="PTS_HPr_His_P_site"/>
</dbReference>
<comment type="subcellular location">
    <subcellularLocation>
        <location evidence="2">Cytoplasm</location>
    </subcellularLocation>
</comment>
<evidence type="ECO:0000256" key="3">
    <source>
        <dbReference type="ARBA" id="ARBA00020422"/>
    </source>
</evidence>
<sequence>MPERRVRVAAPQGLHARPAARFVRAVRDSGLPVRVARADGAGTGPVNAASILGVLGLGVRRGEEVVLSCEGAGAAGTGAESAERLLGELADLLSVDRPERPGEAEL</sequence>
<evidence type="ECO:0000313" key="8">
    <source>
        <dbReference type="Proteomes" id="UP001550850"/>
    </source>
</evidence>
<dbReference type="PANTHER" id="PTHR33705:SF2">
    <property type="entry name" value="PHOSPHOCARRIER PROTEIN NPR"/>
    <property type="match status" value="1"/>
</dbReference>
<evidence type="ECO:0000313" key="7">
    <source>
        <dbReference type="EMBL" id="MEU3555430.1"/>
    </source>
</evidence>